<dbReference type="SUPFAM" id="SSF103481">
    <property type="entry name" value="Multidrug resistance efflux transporter EmrE"/>
    <property type="match status" value="1"/>
</dbReference>
<keyword evidence="6 7" id="KW-0472">Membrane</keyword>
<accession>A0AAV2FYZ5</accession>
<sequence length="393" mass="43616">MGQTPQIQLQVLGDRHQYDHYEPSKEEINVPLASSLKKKQDTPKDFWWWLKIALYTVGVLLGQSAALLLGRLYFLKGGNSKWMSSVVQVLGFPVLIPFYLFITMKEGQKGVAIDDEDDDDRKPPSPYTLGAIYSSIGLIIGLNCFLYSVGLQNLPVSTYTLLCASQLAFNSFFSYFINGQKFTPFVVNSLVLLTISSVLLVFNNDDTSSSSSTGPAISRVKYVIGFLCTLTSSALYGVVLSVTQFVFTRVVKRQTFKQVMEMIITENVVASVVTVVGLFASGEWRSIGREMDAYRLGTVPYLMVLIWIAVFWQMFSIGAVGLIFEVSSLFSNSISAVGLPIVPIMAVFFFNDKMNGIKGVSMALAVWGFVSYVYQYYVDGQKSDKKTLDEASS</sequence>
<comment type="subcellular location">
    <subcellularLocation>
        <location evidence="1 7">Membrane</location>
        <topology evidence="1 7">Multi-pass membrane protein</topology>
    </subcellularLocation>
</comment>
<keyword evidence="5 7" id="KW-1133">Transmembrane helix</keyword>
<dbReference type="EMBL" id="OZ034820">
    <property type="protein sequence ID" value="CAL1403192.1"/>
    <property type="molecule type" value="Genomic_DNA"/>
</dbReference>
<keyword evidence="4 7" id="KW-0812">Transmembrane</keyword>
<dbReference type="GO" id="GO:0005345">
    <property type="term" value="F:purine nucleobase transmembrane transporter activity"/>
    <property type="evidence" value="ECO:0007669"/>
    <property type="project" value="UniProtKB-UniRule"/>
</dbReference>
<gene>
    <name evidence="8" type="ORF">LTRI10_LOCUS43139</name>
</gene>
<evidence type="ECO:0000256" key="4">
    <source>
        <dbReference type="ARBA" id="ARBA00022692"/>
    </source>
</evidence>
<reference evidence="8 9" key="1">
    <citation type="submission" date="2024-04" db="EMBL/GenBank/DDBJ databases">
        <authorList>
            <person name="Fracassetti M."/>
        </authorList>
    </citation>
    <scope>NUCLEOTIDE SEQUENCE [LARGE SCALE GENOMIC DNA]</scope>
</reference>
<evidence type="ECO:0000256" key="5">
    <source>
        <dbReference type="ARBA" id="ARBA00022989"/>
    </source>
</evidence>
<evidence type="ECO:0000256" key="2">
    <source>
        <dbReference type="ARBA" id="ARBA00006213"/>
    </source>
</evidence>
<evidence type="ECO:0000313" key="8">
    <source>
        <dbReference type="EMBL" id="CAL1403192.1"/>
    </source>
</evidence>
<dbReference type="PANTHER" id="PTHR31376">
    <property type="entry name" value="OS09G0467300 PROTEIN-RELATED"/>
    <property type="match status" value="1"/>
</dbReference>
<feature type="transmembrane region" description="Helical" evidence="7">
    <location>
        <begin position="259"/>
        <end position="281"/>
    </location>
</feature>
<dbReference type="GO" id="GO:0016020">
    <property type="term" value="C:membrane"/>
    <property type="evidence" value="ECO:0007669"/>
    <property type="project" value="UniProtKB-SubCell"/>
</dbReference>
<organism evidence="8 9">
    <name type="scientific">Linum trigynum</name>
    <dbReference type="NCBI Taxonomy" id="586398"/>
    <lineage>
        <taxon>Eukaryota</taxon>
        <taxon>Viridiplantae</taxon>
        <taxon>Streptophyta</taxon>
        <taxon>Embryophyta</taxon>
        <taxon>Tracheophyta</taxon>
        <taxon>Spermatophyta</taxon>
        <taxon>Magnoliopsida</taxon>
        <taxon>eudicotyledons</taxon>
        <taxon>Gunneridae</taxon>
        <taxon>Pentapetalae</taxon>
        <taxon>rosids</taxon>
        <taxon>fabids</taxon>
        <taxon>Malpighiales</taxon>
        <taxon>Linaceae</taxon>
        <taxon>Linum</taxon>
    </lineage>
</organism>
<feature type="transmembrane region" description="Helical" evidence="7">
    <location>
        <begin position="156"/>
        <end position="178"/>
    </location>
</feature>
<evidence type="ECO:0000256" key="1">
    <source>
        <dbReference type="ARBA" id="ARBA00004141"/>
    </source>
</evidence>
<feature type="transmembrane region" description="Helical" evidence="7">
    <location>
        <begin position="131"/>
        <end position="150"/>
    </location>
</feature>
<feature type="transmembrane region" description="Helical" evidence="7">
    <location>
        <begin position="222"/>
        <end position="247"/>
    </location>
</feature>
<dbReference type="InterPro" id="IPR030182">
    <property type="entry name" value="PUP_plant"/>
</dbReference>
<feature type="transmembrane region" description="Helical" evidence="7">
    <location>
        <begin position="301"/>
        <end position="324"/>
    </location>
</feature>
<dbReference type="PANTHER" id="PTHR31376:SF17">
    <property type="entry name" value="PURINE PERMEASE 21-RELATED"/>
    <property type="match status" value="1"/>
</dbReference>
<proteinExistence type="inferred from homology"/>
<dbReference type="InterPro" id="IPR037185">
    <property type="entry name" value="EmrE-like"/>
</dbReference>
<dbReference type="Pfam" id="PF16913">
    <property type="entry name" value="PUNUT"/>
    <property type="match status" value="1"/>
</dbReference>
<dbReference type="AlphaFoldDB" id="A0AAV2FYZ5"/>
<evidence type="ECO:0000313" key="9">
    <source>
        <dbReference type="Proteomes" id="UP001497516"/>
    </source>
</evidence>
<comment type="similarity">
    <text evidence="2 7">Belongs to the purine permeases (TC 2.A.7.14) family.</text>
</comment>
<feature type="transmembrane region" description="Helical" evidence="7">
    <location>
        <begin position="185"/>
        <end position="202"/>
    </location>
</feature>
<evidence type="ECO:0000256" key="6">
    <source>
        <dbReference type="ARBA" id="ARBA00023136"/>
    </source>
</evidence>
<evidence type="ECO:0000256" key="7">
    <source>
        <dbReference type="RuleBase" id="RU368015"/>
    </source>
</evidence>
<feature type="transmembrane region" description="Helical" evidence="7">
    <location>
        <begin position="356"/>
        <end position="377"/>
    </location>
</feature>
<evidence type="ECO:0000256" key="3">
    <source>
        <dbReference type="ARBA" id="ARBA00022448"/>
    </source>
</evidence>
<keyword evidence="3 7" id="KW-0813">Transport</keyword>
<protein>
    <recommendedName>
        <fullName evidence="7">Probable purine permease</fullName>
    </recommendedName>
</protein>
<feature type="transmembrane region" description="Helical" evidence="7">
    <location>
        <begin position="329"/>
        <end position="350"/>
    </location>
</feature>
<feature type="transmembrane region" description="Helical" evidence="7">
    <location>
        <begin position="82"/>
        <end position="102"/>
    </location>
</feature>
<name>A0AAV2FYZ5_9ROSI</name>
<feature type="transmembrane region" description="Helical" evidence="7">
    <location>
        <begin position="46"/>
        <end position="70"/>
    </location>
</feature>
<dbReference type="GO" id="GO:0015211">
    <property type="term" value="F:purine nucleoside transmembrane transporter activity"/>
    <property type="evidence" value="ECO:0007669"/>
    <property type="project" value="UniProtKB-UniRule"/>
</dbReference>
<dbReference type="Proteomes" id="UP001497516">
    <property type="component" value="Chromosome 7"/>
</dbReference>
<keyword evidence="9" id="KW-1185">Reference proteome</keyword>